<keyword evidence="3" id="KW-1185">Reference proteome</keyword>
<dbReference type="Proteomes" id="UP000467193">
    <property type="component" value="Chromosome"/>
</dbReference>
<evidence type="ECO:0000313" key="2">
    <source>
        <dbReference type="EMBL" id="BBY26506.1"/>
    </source>
</evidence>
<dbReference type="KEGG" id="msei:MSEDJ_06020"/>
<dbReference type="AlphaFoldDB" id="A0A7I7QKV1"/>
<reference evidence="2 3" key="1">
    <citation type="journal article" date="2019" name="Emerg. Microbes Infect.">
        <title>Comprehensive subspecies identification of 175 nontuberculous mycobacteria species based on 7547 genomic profiles.</title>
        <authorList>
            <person name="Matsumoto Y."/>
            <person name="Kinjo T."/>
            <person name="Motooka D."/>
            <person name="Nabeya D."/>
            <person name="Jung N."/>
            <person name="Uechi K."/>
            <person name="Horii T."/>
            <person name="Iida T."/>
            <person name="Fujita J."/>
            <person name="Nakamura S."/>
        </authorList>
    </citation>
    <scope>NUCLEOTIDE SEQUENCE [LARGE SCALE GENOMIC DNA]</scope>
    <source>
        <strain evidence="2 3">JCM 17899</strain>
    </source>
</reference>
<gene>
    <name evidence="2" type="ORF">MSEDJ_06020</name>
</gene>
<dbReference type="EMBL" id="AP022588">
    <property type="protein sequence ID" value="BBY26506.1"/>
    <property type="molecule type" value="Genomic_DNA"/>
</dbReference>
<evidence type="ECO:0000256" key="1">
    <source>
        <dbReference type="SAM" id="MobiDB-lite"/>
    </source>
</evidence>
<feature type="region of interest" description="Disordered" evidence="1">
    <location>
        <begin position="19"/>
        <end position="40"/>
    </location>
</feature>
<evidence type="ECO:0000313" key="3">
    <source>
        <dbReference type="Proteomes" id="UP000467193"/>
    </source>
</evidence>
<feature type="compositionally biased region" description="Low complexity" evidence="1">
    <location>
        <begin position="190"/>
        <end position="201"/>
    </location>
</feature>
<organism evidence="2 3">
    <name type="scientific">Mycolicibacterium sediminis</name>
    <dbReference type="NCBI Taxonomy" id="1286180"/>
    <lineage>
        <taxon>Bacteria</taxon>
        <taxon>Bacillati</taxon>
        <taxon>Actinomycetota</taxon>
        <taxon>Actinomycetes</taxon>
        <taxon>Mycobacteriales</taxon>
        <taxon>Mycobacteriaceae</taxon>
        <taxon>Mycolicibacterium</taxon>
    </lineage>
</organism>
<sequence length="234" mass="23117">MRALSGAVTRSAHGGTRSLVATAATETDMGKAGSDGESVGAAEVPTTAATLVGGDALIAGDVAAVGTTLGASFLRARASTAAICGPSVCASSEPVPSLASLASLTLASLAFAFFASLALRELGDTEPTVVGVEFGFMATEGDGPAVSDTAVDEPAPLGGPSEGEPPEPAEDSSASATLTYESVSESPKSAALTPADAAPTANQCRTADPSARREGRPPSRRLICGTAIFDPYDN</sequence>
<protein>
    <submittedName>
        <fullName evidence="2">Uncharacterized protein</fullName>
    </submittedName>
</protein>
<accession>A0A7I7QKV1</accession>
<name>A0A7I7QKV1_9MYCO</name>
<feature type="compositionally biased region" description="Polar residues" evidence="1">
    <location>
        <begin position="177"/>
        <end position="187"/>
    </location>
</feature>
<feature type="region of interest" description="Disordered" evidence="1">
    <location>
        <begin position="141"/>
        <end position="234"/>
    </location>
</feature>
<proteinExistence type="predicted"/>